<name>A0AAE1XXN9_9LAMI</name>
<dbReference type="AlphaFoldDB" id="A0AAE1XXN9"/>
<reference evidence="2" key="2">
    <citation type="journal article" date="2024" name="Plant">
        <title>Genomic evolution and insights into agronomic trait innovations of Sesamum species.</title>
        <authorList>
            <person name="Miao H."/>
            <person name="Wang L."/>
            <person name="Qu L."/>
            <person name="Liu H."/>
            <person name="Sun Y."/>
            <person name="Le M."/>
            <person name="Wang Q."/>
            <person name="Wei S."/>
            <person name="Zheng Y."/>
            <person name="Lin W."/>
            <person name="Duan Y."/>
            <person name="Cao H."/>
            <person name="Xiong S."/>
            <person name="Wang X."/>
            <person name="Wei L."/>
            <person name="Li C."/>
            <person name="Ma Q."/>
            <person name="Ju M."/>
            <person name="Zhao R."/>
            <person name="Li G."/>
            <person name="Mu C."/>
            <person name="Tian Q."/>
            <person name="Mei H."/>
            <person name="Zhang T."/>
            <person name="Gao T."/>
            <person name="Zhang H."/>
        </authorList>
    </citation>
    <scope>NUCLEOTIDE SEQUENCE</scope>
    <source>
        <strain evidence="2">3651</strain>
    </source>
</reference>
<dbReference type="EMBL" id="JACGWO010000009">
    <property type="protein sequence ID" value="KAK4419491.1"/>
    <property type="molecule type" value="Genomic_DNA"/>
</dbReference>
<feature type="region of interest" description="Disordered" evidence="1">
    <location>
        <begin position="1"/>
        <end position="20"/>
    </location>
</feature>
<dbReference type="Proteomes" id="UP001293254">
    <property type="component" value="Unassembled WGS sequence"/>
</dbReference>
<organism evidence="2 3">
    <name type="scientific">Sesamum alatum</name>
    <dbReference type="NCBI Taxonomy" id="300844"/>
    <lineage>
        <taxon>Eukaryota</taxon>
        <taxon>Viridiplantae</taxon>
        <taxon>Streptophyta</taxon>
        <taxon>Embryophyta</taxon>
        <taxon>Tracheophyta</taxon>
        <taxon>Spermatophyta</taxon>
        <taxon>Magnoliopsida</taxon>
        <taxon>eudicotyledons</taxon>
        <taxon>Gunneridae</taxon>
        <taxon>Pentapetalae</taxon>
        <taxon>asterids</taxon>
        <taxon>lamiids</taxon>
        <taxon>Lamiales</taxon>
        <taxon>Pedaliaceae</taxon>
        <taxon>Sesamum</taxon>
    </lineage>
</organism>
<proteinExistence type="predicted"/>
<protein>
    <submittedName>
        <fullName evidence="2">Uncharacterized protein</fullName>
    </submittedName>
</protein>
<comment type="caution">
    <text evidence="2">The sequence shown here is derived from an EMBL/GenBank/DDBJ whole genome shotgun (WGS) entry which is preliminary data.</text>
</comment>
<feature type="compositionally biased region" description="Basic and acidic residues" evidence="1">
    <location>
        <begin position="1"/>
        <end position="10"/>
    </location>
</feature>
<evidence type="ECO:0000313" key="3">
    <source>
        <dbReference type="Proteomes" id="UP001293254"/>
    </source>
</evidence>
<evidence type="ECO:0000313" key="2">
    <source>
        <dbReference type="EMBL" id="KAK4419491.1"/>
    </source>
</evidence>
<reference evidence="2" key="1">
    <citation type="submission" date="2020-06" db="EMBL/GenBank/DDBJ databases">
        <authorList>
            <person name="Li T."/>
            <person name="Hu X."/>
            <person name="Zhang T."/>
            <person name="Song X."/>
            <person name="Zhang H."/>
            <person name="Dai N."/>
            <person name="Sheng W."/>
            <person name="Hou X."/>
            <person name="Wei L."/>
        </authorList>
    </citation>
    <scope>NUCLEOTIDE SEQUENCE</scope>
    <source>
        <strain evidence="2">3651</strain>
        <tissue evidence="2">Leaf</tissue>
    </source>
</reference>
<sequence length="105" mass="12031">MHSQESRRAIPDASEVNISGTGNCLKRRHFAGFGRLQHKDHLTPTRRSSALKFWQDLSNVLQSPSFPVLIQDAPKEGLELQNSFFPSLQLQIEHYFVPDKWTISL</sequence>
<accession>A0AAE1XXN9</accession>
<keyword evidence="3" id="KW-1185">Reference proteome</keyword>
<evidence type="ECO:0000256" key="1">
    <source>
        <dbReference type="SAM" id="MobiDB-lite"/>
    </source>
</evidence>
<gene>
    <name evidence="2" type="ORF">Salat_2362000</name>
</gene>